<gene>
    <name evidence="1" type="ORF">EVAR_51116_1</name>
</gene>
<evidence type="ECO:0000313" key="2">
    <source>
        <dbReference type="Proteomes" id="UP000299102"/>
    </source>
</evidence>
<reference evidence="1 2" key="1">
    <citation type="journal article" date="2019" name="Commun. Biol.">
        <title>The bagworm genome reveals a unique fibroin gene that provides high tensile strength.</title>
        <authorList>
            <person name="Kono N."/>
            <person name="Nakamura H."/>
            <person name="Ohtoshi R."/>
            <person name="Tomita M."/>
            <person name="Numata K."/>
            <person name="Arakawa K."/>
        </authorList>
    </citation>
    <scope>NUCLEOTIDE SEQUENCE [LARGE SCALE GENOMIC DNA]</scope>
</reference>
<accession>A0A4C1YC14</accession>
<organism evidence="1 2">
    <name type="scientific">Eumeta variegata</name>
    <name type="common">Bagworm moth</name>
    <name type="synonym">Eumeta japonica</name>
    <dbReference type="NCBI Taxonomy" id="151549"/>
    <lineage>
        <taxon>Eukaryota</taxon>
        <taxon>Metazoa</taxon>
        <taxon>Ecdysozoa</taxon>
        <taxon>Arthropoda</taxon>
        <taxon>Hexapoda</taxon>
        <taxon>Insecta</taxon>
        <taxon>Pterygota</taxon>
        <taxon>Neoptera</taxon>
        <taxon>Endopterygota</taxon>
        <taxon>Lepidoptera</taxon>
        <taxon>Glossata</taxon>
        <taxon>Ditrysia</taxon>
        <taxon>Tineoidea</taxon>
        <taxon>Psychidae</taxon>
        <taxon>Oiketicinae</taxon>
        <taxon>Eumeta</taxon>
    </lineage>
</organism>
<sequence length="143" mass="15786">MKPLAETVANGRKNLFTGVEGVLSKSLNLEQKDCGKIRLSVLACVATYDVRAKYKDSSENNYGTRVEVATYKSNTASHTSSPHHSNLCVPFRCQSATADCGIHRPSTEAKCSQEYLRRDARMHFAARPVSTAGAETKQYNRNN</sequence>
<dbReference type="AlphaFoldDB" id="A0A4C1YC14"/>
<proteinExistence type="predicted"/>
<dbReference type="EMBL" id="BGZK01001137">
    <property type="protein sequence ID" value="GBP72209.1"/>
    <property type="molecule type" value="Genomic_DNA"/>
</dbReference>
<comment type="caution">
    <text evidence="1">The sequence shown here is derived from an EMBL/GenBank/DDBJ whole genome shotgun (WGS) entry which is preliminary data.</text>
</comment>
<dbReference type="Proteomes" id="UP000299102">
    <property type="component" value="Unassembled WGS sequence"/>
</dbReference>
<evidence type="ECO:0000313" key="1">
    <source>
        <dbReference type="EMBL" id="GBP72209.1"/>
    </source>
</evidence>
<keyword evidence="2" id="KW-1185">Reference proteome</keyword>
<protein>
    <submittedName>
        <fullName evidence="1">Uncharacterized protein</fullName>
    </submittedName>
</protein>
<name>A0A4C1YC14_EUMVA</name>